<evidence type="ECO:0000256" key="1">
    <source>
        <dbReference type="SAM" id="MobiDB-lite"/>
    </source>
</evidence>
<sequence length="22" mass="2538">MVRRNSPAKNGAFHSIPWLKDL</sequence>
<name>A0A0E9VQ65_ANGAN</name>
<organism evidence="2">
    <name type="scientific">Anguilla anguilla</name>
    <name type="common">European freshwater eel</name>
    <name type="synonym">Muraena anguilla</name>
    <dbReference type="NCBI Taxonomy" id="7936"/>
    <lineage>
        <taxon>Eukaryota</taxon>
        <taxon>Metazoa</taxon>
        <taxon>Chordata</taxon>
        <taxon>Craniata</taxon>
        <taxon>Vertebrata</taxon>
        <taxon>Euteleostomi</taxon>
        <taxon>Actinopterygii</taxon>
        <taxon>Neopterygii</taxon>
        <taxon>Teleostei</taxon>
        <taxon>Anguilliformes</taxon>
        <taxon>Anguillidae</taxon>
        <taxon>Anguilla</taxon>
    </lineage>
</organism>
<proteinExistence type="predicted"/>
<evidence type="ECO:0000313" key="2">
    <source>
        <dbReference type="EMBL" id="JAH79368.1"/>
    </source>
</evidence>
<dbReference type="EMBL" id="GBXM01029209">
    <property type="protein sequence ID" value="JAH79368.1"/>
    <property type="molecule type" value="Transcribed_RNA"/>
</dbReference>
<feature type="region of interest" description="Disordered" evidence="1">
    <location>
        <begin position="1"/>
        <end position="22"/>
    </location>
</feature>
<reference evidence="2" key="2">
    <citation type="journal article" date="2015" name="Fish Shellfish Immunol.">
        <title>Early steps in the European eel (Anguilla anguilla)-Vibrio vulnificus interaction in the gills: Role of the RtxA13 toxin.</title>
        <authorList>
            <person name="Callol A."/>
            <person name="Pajuelo D."/>
            <person name="Ebbesson L."/>
            <person name="Teles M."/>
            <person name="MacKenzie S."/>
            <person name="Amaro C."/>
        </authorList>
    </citation>
    <scope>NUCLEOTIDE SEQUENCE</scope>
</reference>
<accession>A0A0E9VQ65</accession>
<reference evidence="2" key="1">
    <citation type="submission" date="2014-11" db="EMBL/GenBank/DDBJ databases">
        <authorList>
            <person name="Amaro Gonzalez C."/>
        </authorList>
    </citation>
    <scope>NUCLEOTIDE SEQUENCE</scope>
</reference>
<protein>
    <submittedName>
        <fullName evidence="2">Uncharacterized protein</fullName>
    </submittedName>
</protein>
<dbReference type="AlphaFoldDB" id="A0A0E9VQ65"/>